<dbReference type="RefSeq" id="WP_378247652.1">
    <property type="nucleotide sequence ID" value="NZ_JBHRWK010000160.1"/>
</dbReference>
<proteinExistence type="predicted"/>
<dbReference type="Proteomes" id="UP001595645">
    <property type="component" value="Unassembled WGS sequence"/>
</dbReference>
<dbReference type="SUPFAM" id="SSF54909">
    <property type="entry name" value="Dimeric alpha+beta barrel"/>
    <property type="match status" value="2"/>
</dbReference>
<evidence type="ECO:0000313" key="1">
    <source>
        <dbReference type="EMBL" id="MFC3456368.1"/>
    </source>
</evidence>
<dbReference type="InterPro" id="IPR011008">
    <property type="entry name" value="Dimeric_a/b-barrel"/>
</dbReference>
<protein>
    <recommendedName>
        <fullName evidence="3">Antibiotic biosynthesis monooxygenase</fullName>
    </recommendedName>
</protein>
<name>A0ABV7PB58_9PSEU</name>
<keyword evidence="2" id="KW-1185">Reference proteome</keyword>
<evidence type="ECO:0000313" key="2">
    <source>
        <dbReference type="Proteomes" id="UP001595645"/>
    </source>
</evidence>
<comment type="caution">
    <text evidence="1">The sequence shown here is derived from an EMBL/GenBank/DDBJ whole genome shotgun (WGS) entry which is preliminary data.</text>
</comment>
<gene>
    <name evidence="1" type="ORF">ACFOSH_43710</name>
</gene>
<dbReference type="EMBL" id="JBHRWK010000160">
    <property type="protein sequence ID" value="MFC3456368.1"/>
    <property type="molecule type" value="Genomic_DNA"/>
</dbReference>
<sequence>MNLTLRTTTDSNVVAVVERLELGESEQIDSAAAQPPNRIPRRTDEQSLVLPVVTERVRLWRHREGFRGAVVLASRDHNRITVYSQYESGAAAPRLLTTDDALGVRARTLDWRTYDLAWRDGTETPTVVSPRHTPVVHFGLFTVLDDQADVLLDRVAASAPASLVTPGLRAINFHRSHDGQRLINFGTWSTFDRFHVLLDQPGFTTGKKYWDGLATFENDYFDVIDVVSGRSEVRAAS</sequence>
<dbReference type="Gene3D" id="3.30.70.100">
    <property type="match status" value="1"/>
</dbReference>
<accession>A0ABV7PB58</accession>
<evidence type="ECO:0008006" key="3">
    <source>
        <dbReference type="Google" id="ProtNLM"/>
    </source>
</evidence>
<reference evidence="2" key="1">
    <citation type="journal article" date="2019" name="Int. J. Syst. Evol. Microbiol.">
        <title>The Global Catalogue of Microorganisms (GCM) 10K type strain sequencing project: providing services to taxonomists for standard genome sequencing and annotation.</title>
        <authorList>
            <consortium name="The Broad Institute Genomics Platform"/>
            <consortium name="The Broad Institute Genome Sequencing Center for Infectious Disease"/>
            <person name="Wu L."/>
            <person name="Ma J."/>
        </authorList>
    </citation>
    <scope>NUCLEOTIDE SEQUENCE [LARGE SCALE GENOMIC DNA]</scope>
    <source>
        <strain evidence="2">CGMCC 4.7676</strain>
    </source>
</reference>
<organism evidence="1 2">
    <name type="scientific">Amycolatopsis speibonae</name>
    <dbReference type="NCBI Taxonomy" id="1450224"/>
    <lineage>
        <taxon>Bacteria</taxon>
        <taxon>Bacillati</taxon>
        <taxon>Actinomycetota</taxon>
        <taxon>Actinomycetes</taxon>
        <taxon>Pseudonocardiales</taxon>
        <taxon>Pseudonocardiaceae</taxon>
        <taxon>Amycolatopsis</taxon>
    </lineage>
</organism>